<evidence type="ECO:0000313" key="1">
    <source>
        <dbReference type="EMBL" id="EUJ44044.1"/>
    </source>
</evidence>
<accession>W7CWX9</accession>
<organism evidence="1 2">
    <name type="scientific">Listeria fleischmannii FSL S10-1203</name>
    <dbReference type="NCBI Taxonomy" id="1265822"/>
    <lineage>
        <taxon>Bacteria</taxon>
        <taxon>Bacillati</taxon>
        <taxon>Bacillota</taxon>
        <taxon>Bacilli</taxon>
        <taxon>Bacillales</taxon>
        <taxon>Listeriaceae</taxon>
        <taxon>Listeria</taxon>
    </lineage>
</organism>
<reference evidence="1 2" key="1">
    <citation type="submission" date="2012-12" db="EMBL/GenBank/DDBJ databases">
        <title>Novel taxa of Listeriaceae from agricultural environments in the United States.</title>
        <authorList>
            <person name="den Bakker H.C."/>
            <person name="Allred A."/>
            <person name="Warchocki S."/>
            <person name="Wright E.M."/>
            <person name="Burrell A."/>
            <person name="Nightingale K.K."/>
            <person name="Kephart D."/>
            <person name="Wiedmann M."/>
        </authorList>
    </citation>
    <scope>NUCLEOTIDE SEQUENCE [LARGE SCALE GENOMIC DNA]</scope>
    <source>
        <strain evidence="1 2">FSL S10-1203</strain>
    </source>
</reference>
<comment type="caution">
    <text evidence="1">The sequence shown here is derived from an EMBL/GenBank/DDBJ whole genome shotgun (WGS) entry which is preliminary data.</text>
</comment>
<sequence>MTANSFDYSEFIETLAEAIFKLSAGKQLIESSSSGEAPDYPYCQYTITSPFNPITWDIVDYEMFEVGVSLTWRGLSGHEVLNLANRTNKWFRSQEGLFFIERKRILWSLISIMTVYEIH</sequence>
<evidence type="ECO:0000313" key="2">
    <source>
        <dbReference type="Proteomes" id="UP000019241"/>
    </source>
</evidence>
<dbReference type="NCBIfam" id="NF047498">
    <property type="entry name" value="LIC_12616_fam"/>
    <property type="match status" value="1"/>
</dbReference>
<dbReference type="Proteomes" id="UP000019241">
    <property type="component" value="Unassembled WGS sequence"/>
</dbReference>
<gene>
    <name evidence="1" type="ORF">MCOL2_20156</name>
</gene>
<name>W7CWX9_9LIST</name>
<dbReference type="AlphaFoldDB" id="W7CWX9"/>
<protein>
    <submittedName>
        <fullName evidence="1">Uncharacterized protein</fullName>
    </submittedName>
</protein>
<proteinExistence type="predicted"/>
<dbReference type="RefSeq" id="WP_254260293.1">
    <property type="nucleotide sequence ID" value="NZ_AODM01000089.1"/>
</dbReference>
<dbReference type="EMBL" id="AODM01000089">
    <property type="protein sequence ID" value="EUJ44044.1"/>
    <property type="molecule type" value="Genomic_DNA"/>
</dbReference>